<evidence type="ECO:0000313" key="3">
    <source>
        <dbReference type="Proteomes" id="UP000049578"/>
    </source>
</evidence>
<dbReference type="PATRIC" id="fig|119224.3.peg.484"/>
<comment type="caution">
    <text evidence="2">The sequence shown here is derived from an EMBL/GenBank/DDBJ whole genome shotgun (WGS) entry which is preliminary data.</text>
</comment>
<dbReference type="EMBL" id="LHQM01000015">
    <property type="protein sequence ID" value="KPJ22399.1"/>
    <property type="molecule type" value="Genomic_DNA"/>
</dbReference>
<evidence type="ECO:0000256" key="1">
    <source>
        <dbReference type="ARBA" id="ARBA00010552"/>
    </source>
</evidence>
<dbReference type="CDD" id="cd00448">
    <property type="entry name" value="YjgF_YER057c_UK114_family"/>
    <property type="match status" value="1"/>
</dbReference>
<proteinExistence type="inferred from homology"/>
<protein>
    <submittedName>
        <fullName evidence="2">Endoribonuclease L-PSP</fullName>
    </submittedName>
</protein>
<dbReference type="PANTHER" id="PTHR11803">
    <property type="entry name" value="2-IMINOBUTANOATE/2-IMINOPROPANOATE DEAMINASE RIDA"/>
    <property type="match status" value="1"/>
</dbReference>
<organism evidence="2 3">
    <name type="scientific">Streptococcus phocae</name>
    <dbReference type="NCBI Taxonomy" id="119224"/>
    <lineage>
        <taxon>Bacteria</taxon>
        <taxon>Bacillati</taxon>
        <taxon>Bacillota</taxon>
        <taxon>Bacilli</taxon>
        <taxon>Lactobacillales</taxon>
        <taxon>Streptococcaceae</taxon>
        <taxon>Streptococcus</taxon>
    </lineage>
</organism>
<dbReference type="InterPro" id="IPR006175">
    <property type="entry name" value="YjgF/YER057c/UK114"/>
</dbReference>
<dbReference type="FunFam" id="3.30.1330.40:FF:000001">
    <property type="entry name" value="L-PSP family endoribonuclease"/>
    <property type="match status" value="1"/>
</dbReference>
<name>A0A0P6S7S9_9STRE</name>
<dbReference type="InterPro" id="IPR035959">
    <property type="entry name" value="RutC-like_sf"/>
</dbReference>
<dbReference type="AlphaFoldDB" id="A0A0P6S7S9"/>
<dbReference type="SUPFAM" id="SSF55298">
    <property type="entry name" value="YjgF-like"/>
    <property type="match status" value="1"/>
</dbReference>
<accession>A0A0P6S7S9</accession>
<dbReference type="InterPro" id="IPR006056">
    <property type="entry name" value="RidA"/>
</dbReference>
<dbReference type="PANTHER" id="PTHR11803:SF39">
    <property type="entry name" value="2-IMINOBUTANOATE_2-IMINOPROPANOATE DEAMINASE"/>
    <property type="match status" value="1"/>
</dbReference>
<gene>
    <name evidence="2" type="ORF">AKK44_04745</name>
</gene>
<dbReference type="NCBIfam" id="TIGR00004">
    <property type="entry name" value="Rid family detoxifying hydrolase"/>
    <property type="match status" value="1"/>
</dbReference>
<dbReference type="STRING" id="119224.AKK44_04745"/>
<dbReference type="GO" id="GO:0019239">
    <property type="term" value="F:deaminase activity"/>
    <property type="evidence" value="ECO:0007669"/>
    <property type="project" value="TreeGrafter"/>
</dbReference>
<reference evidence="2 3" key="1">
    <citation type="submission" date="2015-08" db="EMBL/GenBank/DDBJ databases">
        <title>Genome sequence of Streptococcus phocae subsp. phocae ATCC 51973T isolated from liver specimen obtained from seal.</title>
        <authorList>
            <person name="Avendano-Herrera R."/>
        </authorList>
    </citation>
    <scope>NUCLEOTIDE SEQUENCE [LARGE SCALE GENOMIC DNA]</scope>
    <source>
        <strain evidence="2 3">ATCC 51973</strain>
    </source>
</reference>
<sequence length="123" mass="13875">MIRYPEAIGPYSIYTIQGNVLYTSGQLPVIPETGLLAEGFEAQCRQAFANVRAILMEQGLDFAQVFKLTIYLSDLSHFEVLNQVMRELFAEPYPIRTAYQVARLPKEALIEVEAMATVTQNTQ</sequence>
<comment type="similarity">
    <text evidence="1">Belongs to the RutC family.</text>
</comment>
<dbReference type="RefSeq" id="WP_054278734.1">
    <property type="nucleotide sequence ID" value="NZ_LHQM01000015.1"/>
</dbReference>
<keyword evidence="3" id="KW-1185">Reference proteome</keyword>
<dbReference type="Proteomes" id="UP000049578">
    <property type="component" value="Unassembled WGS sequence"/>
</dbReference>
<dbReference type="Pfam" id="PF01042">
    <property type="entry name" value="Ribonuc_L-PSP"/>
    <property type="match status" value="1"/>
</dbReference>
<dbReference type="Gene3D" id="3.30.1330.40">
    <property type="entry name" value="RutC-like"/>
    <property type="match status" value="1"/>
</dbReference>
<evidence type="ECO:0000313" key="2">
    <source>
        <dbReference type="EMBL" id="KPJ22399.1"/>
    </source>
</evidence>
<dbReference type="GO" id="GO:0005829">
    <property type="term" value="C:cytosol"/>
    <property type="evidence" value="ECO:0007669"/>
    <property type="project" value="TreeGrafter"/>
</dbReference>